<keyword evidence="4" id="KW-1133">Transmembrane helix</keyword>
<evidence type="ECO:0000256" key="2">
    <source>
        <dbReference type="ARBA" id="ARBA00008854"/>
    </source>
</evidence>
<evidence type="ECO:0000313" key="9">
    <source>
        <dbReference type="Proteomes" id="UP000595224"/>
    </source>
</evidence>
<dbReference type="GO" id="GO:0016020">
    <property type="term" value="C:membrane"/>
    <property type="evidence" value="ECO:0007669"/>
    <property type="project" value="UniProtKB-SubCell"/>
</dbReference>
<sequence length="198" mass="21891">MNKFRTLLAAVVVSLTAAFMFTGCGYNGLVEQREAVDAQWANVENQYQKRNDLVPNLVATVKGYASHEEGVFTSIAESRSKLGGTVALDSSITEDPERMAQFQSAQNQLGASLSRLLSLTEAYPELKANENFKDLQSQLEGIENRISTERKRYNDSVRSYNTAISKFPGMITAKMFGFKSKAYFKADESASKAPVVSF</sequence>
<gene>
    <name evidence="8" type="ORF">IWA51_02535</name>
</gene>
<dbReference type="EMBL" id="CP064936">
    <property type="protein sequence ID" value="QQA01510.1"/>
    <property type="molecule type" value="Genomic_DNA"/>
</dbReference>
<dbReference type="InterPro" id="IPR023353">
    <property type="entry name" value="LemA-like_dom_sf"/>
</dbReference>
<comment type="subcellular location">
    <subcellularLocation>
        <location evidence="1">Membrane</location>
        <topology evidence="1">Single-pass membrane protein</topology>
    </subcellularLocation>
</comment>
<evidence type="ECO:0000256" key="5">
    <source>
        <dbReference type="ARBA" id="ARBA00023136"/>
    </source>
</evidence>
<feature type="signal peptide" evidence="7">
    <location>
        <begin position="1"/>
        <end position="25"/>
    </location>
</feature>
<dbReference type="RefSeq" id="WP_198443026.1">
    <property type="nucleotide sequence ID" value="NZ_CBCSHE010000010.1"/>
</dbReference>
<keyword evidence="6" id="KW-0175">Coiled coil</keyword>
<dbReference type="PROSITE" id="PS51257">
    <property type="entry name" value="PROKAR_LIPOPROTEIN"/>
    <property type="match status" value="1"/>
</dbReference>
<dbReference type="SUPFAM" id="SSF140478">
    <property type="entry name" value="LemA-like"/>
    <property type="match status" value="1"/>
</dbReference>
<evidence type="ECO:0000256" key="6">
    <source>
        <dbReference type="SAM" id="Coils"/>
    </source>
</evidence>
<evidence type="ECO:0000313" key="8">
    <source>
        <dbReference type="EMBL" id="QQA01510.1"/>
    </source>
</evidence>
<feature type="chain" id="PRO_5032669506" evidence="7">
    <location>
        <begin position="26"/>
        <end position="198"/>
    </location>
</feature>
<dbReference type="KEGG" id="tper:IWA51_02535"/>
<keyword evidence="9" id="KW-1185">Reference proteome</keyword>
<dbReference type="PANTHER" id="PTHR34478:SF2">
    <property type="entry name" value="MEMBRANE PROTEIN"/>
    <property type="match status" value="1"/>
</dbReference>
<accession>A0A7T3V605</accession>
<evidence type="ECO:0000256" key="4">
    <source>
        <dbReference type="ARBA" id="ARBA00022989"/>
    </source>
</evidence>
<proteinExistence type="inferred from homology"/>
<keyword evidence="3" id="KW-0812">Transmembrane</keyword>
<dbReference type="AlphaFoldDB" id="A0A7T3V605"/>
<evidence type="ECO:0000256" key="7">
    <source>
        <dbReference type="SAM" id="SignalP"/>
    </source>
</evidence>
<organism evidence="8 9">
    <name type="scientific">Treponema peruense</name>
    <dbReference type="NCBI Taxonomy" id="2787628"/>
    <lineage>
        <taxon>Bacteria</taxon>
        <taxon>Pseudomonadati</taxon>
        <taxon>Spirochaetota</taxon>
        <taxon>Spirochaetia</taxon>
        <taxon>Spirochaetales</taxon>
        <taxon>Treponemataceae</taxon>
        <taxon>Treponema</taxon>
    </lineage>
</organism>
<dbReference type="InterPro" id="IPR007156">
    <property type="entry name" value="MamQ_LemA"/>
</dbReference>
<feature type="coiled-coil region" evidence="6">
    <location>
        <begin position="125"/>
        <end position="152"/>
    </location>
</feature>
<evidence type="ECO:0000256" key="1">
    <source>
        <dbReference type="ARBA" id="ARBA00004167"/>
    </source>
</evidence>
<dbReference type="Gene3D" id="1.20.1440.20">
    <property type="entry name" value="LemA-like domain"/>
    <property type="match status" value="1"/>
</dbReference>
<keyword evidence="7" id="KW-0732">Signal</keyword>
<dbReference type="Proteomes" id="UP000595224">
    <property type="component" value="Chromosome"/>
</dbReference>
<evidence type="ECO:0000256" key="3">
    <source>
        <dbReference type="ARBA" id="ARBA00022692"/>
    </source>
</evidence>
<comment type="similarity">
    <text evidence="2">Belongs to the LemA family.</text>
</comment>
<dbReference type="Pfam" id="PF04011">
    <property type="entry name" value="LemA"/>
    <property type="match status" value="1"/>
</dbReference>
<dbReference type="PANTHER" id="PTHR34478">
    <property type="entry name" value="PROTEIN LEMA"/>
    <property type="match status" value="1"/>
</dbReference>
<keyword evidence="5" id="KW-0472">Membrane</keyword>
<protein>
    <submittedName>
        <fullName evidence="8">LemA family protein</fullName>
    </submittedName>
</protein>
<name>A0A7T3V605_9SPIR</name>
<reference evidence="8 9" key="1">
    <citation type="submission" date="2020-11" db="EMBL/GenBank/DDBJ databases">
        <title>Treponema Peruensis nv. sp., first commensal Treponema isolated from human feces.</title>
        <authorList>
            <person name="Belkhou C."/>
            <person name="Raes J."/>
        </authorList>
    </citation>
    <scope>NUCLEOTIDE SEQUENCE [LARGE SCALE GENOMIC DNA]</scope>
    <source>
        <strain evidence="8 9">RCC2812</strain>
    </source>
</reference>